<dbReference type="Proteomes" id="UP001168540">
    <property type="component" value="Unassembled WGS sequence"/>
</dbReference>
<dbReference type="Gene3D" id="3.30.420.40">
    <property type="match status" value="1"/>
</dbReference>
<dbReference type="Gene3D" id="3.30.420.150">
    <property type="entry name" value="Exopolyphosphatase. Domain 2"/>
    <property type="match status" value="1"/>
</dbReference>
<dbReference type="CDD" id="cd24053">
    <property type="entry name" value="ASKHA_NBD_EcPPX-GppA-like"/>
    <property type="match status" value="1"/>
</dbReference>
<feature type="domain" description="Ppx/GppA phosphatase N-terminal" evidence="1">
    <location>
        <begin position="27"/>
        <end position="309"/>
    </location>
</feature>
<name>A0ABT7XI73_9NEIS</name>
<dbReference type="Pfam" id="PF02541">
    <property type="entry name" value="Ppx-GppA"/>
    <property type="match status" value="1"/>
</dbReference>
<organism evidence="2 3">
    <name type="scientific">Crenobacter oryzisoli</name>
    <dbReference type="NCBI Taxonomy" id="3056844"/>
    <lineage>
        <taxon>Bacteria</taxon>
        <taxon>Pseudomonadati</taxon>
        <taxon>Pseudomonadota</taxon>
        <taxon>Betaproteobacteria</taxon>
        <taxon>Neisseriales</taxon>
        <taxon>Neisseriaceae</taxon>
        <taxon>Crenobacter</taxon>
    </lineage>
</organism>
<dbReference type="InterPro" id="IPR043129">
    <property type="entry name" value="ATPase_NBD"/>
</dbReference>
<keyword evidence="3" id="KW-1185">Reference proteome</keyword>
<dbReference type="RefSeq" id="WP_289827994.1">
    <property type="nucleotide sequence ID" value="NZ_JAUEDK010000001.1"/>
</dbReference>
<comment type="caution">
    <text evidence="2">The sequence shown here is derived from an EMBL/GenBank/DDBJ whole genome shotgun (WGS) entry which is preliminary data.</text>
</comment>
<evidence type="ECO:0000259" key="1">
    <source>
        <dbReference type="Pfam" id="PF02541"/>
    </source>
</evidence>
<proteinExistence type="predicted"/>
<dbReference type="InterPro" id="IPR003695">
    <property type="entry name" value="Ppx_GppA_N"/>
</dbReference>
<dbReference type="EMBL" id="JAUEDK010000001">
    <property type="protein sequence ID" value="MDN0073472.1"/>
    <property type="molecule type" value="Genomic_DNA"/>
</dbReference>
<evidence type="ECO:0000313" key="3">
    <source>
        <dbReference type="Proteomes" id="UP001168540"/>
    </source>
</evidence>
<dbReference type="SUPFAM" id="SSF53067">
    <property type="entry name" value="Actin-like ATPase domain"/>
    <property type="match status" value="2"/>
</dbReference>
<dbReference type="EC" id="3.6.1.-" evidence="2"/>
<sequence length="316" mass="34181">MASPSPFYAAVDLGSNAFRMMIGQQVVQDKKPVIQKVETLREPVRLSEGLQGMALDTPALERGWRALERFGKRLRGFEAGRVRAVATNTVRVAENAAEFLAEAEQRLGFRIDVISGHEEARLVYAGIAHAMPDPNTTRLVVDIGGGSTELIVGRGDTPLLMESVPIGSGVFSKRYFADGRITSHALQLAEMTACDEIGKVAHRYREHAWQQAIGSSGTARMLAKVLKANGLHDSAGGITYQGLLRLSVRMLEAGRIEQLKLSGLQAERSSTLPGGVAVMLAAFKVLGIDEMMTSEPGLRLGVLHSLMHQKVGTLLQ</sequence>
<dbReference type="InterPro" id="IPR050273">
    <property type="entry name" value="GppA/Ppx_hydrolase"/>
</dbReference>
<reference evidence="2" key="1">
    <citation type="submission" date="2023-06" db="EMBL/GenBank/DDBJ databases">
        <authorList>
            <person name="Zhang S."/>
        </authorList>
    </citation>
    <scope>NUCLEOTIDE SEQUENCE</scope>
    <source>
        <strain evidence="2">SG2303</strain>
    </source>
</reference>
<dbReference type="PANTHER" id="PTHR30005:SF0">
    <property type="entry name" value="RETROGRADE REGULATION PROTEIN 2"/>
    <property type="match status" value="1"/>
</dbReference>
<dbReference type="GO" id="GO:0016787">
    <property type="term" value="F:hydrolase activity"/>
    <property type="evidence" value="ECO:0007669"/>
    <property type="project" value="UniProtKB-KW"/>
</dbReference>
<protein>
    <submittedName>
        <fullName evidence="2">Ppx/GppA family phosphatase</fullName>
        <ecNumber evidence="2">3.6.1.-</ecNumber>
    </submittedName>
</protein>
<gene>
    <name evidence="2" type="ORF">QU481_00975</name>
</gene>
<accession>A0ABT7XI73</accession>
<dbReference type="PANTHER" id="PTHR30005">
    <property type="entry name" value="EXOPOLYPHOSPHATASE"/>
    <property type="match status" value="1"/>
</dbReference>
<evidence type="ECO:0000313" key="2">
    <source>
        <dbReference type="EMBL" id="MDN0073472.1"/>
    </source>
</evidence>
<keyword evidence="2" id="KW-0378">Hydrolase</keyword>